<evidence type="ECO:0000256" key="1">
    <source>
        <dbReference type="ARBA" id="ARBA00004975"/>
    </source>
</evidence>
<dbReference type="HAMAP" id="MF_01109">
    <property type="entry name" value="OTCase"/>
    <property type="match status" value="1"/>
</dbReference>
<feature type="binding site" evidence="6">
    <location>
        <position position="224"/>
    </location>
    <ligand>
        <name>L-ornithine</name>
        <dbReference type="ChEBI" id="CHEBI:46911"/>
    </ligand>
</feature>
<dbReference type="NCBIfam" id="TIGR00658">
    <property type="entry name" value="orni_carb_tr"/>
    <property type="match status" value="1"/>
</dbReference>
<dbReference type="PANTHER" id="PTHR45753:SF3">
    <property type="entry name" value="ORNITHINE TRANSCARBAMYLASE, MITOCHONDRIAL"/>
    <property type="match status" value="1"/>
</dbReference>
<dbReference type="GO" id="GO:0005737">
    <property type="term" value="C:cytoplasm"/>
    <property type="evidence" value="ECO:0007669"/>
    <property type="project" value="UniProtKB-SubCell"/>
</dbReference>
<dbReference type="Pfam" id="PF02729">
    <property type="entry name" value="OTCace_N"/>
    <property type="match status" value="1"/>
</dbReference>
<evidence type="ECO:0000313" key="10">
    <source>
        <dbReference type="Proteomes" id="UP000051096"/>
    </source>
</evidence>
<evidence type="ECO:0000259" key="8">
    <source>
        <dbReference type="Pfam" id="PF02729"/>
    </source>
</evidence>
<feature type="binding site" evidence="6">
    <location>
        <begin position="137"/>
        <end position="140"/>
    </location>
    <ligand>
        <name>carbamoyl phosphate</name>
        <dbReference type="ChEBI" id="CHEBI:58228"/>
    </ligand>
</feature>
<dbReference type="FunFam" id="3.40.50.1370:FF:000008">
    <property type="entry name" value="Ornithine carbamoyltransferase"/>
    <property type="match status" value="1"/>
</dbReference>
<dbReference type="InterPro" id="IPR002292">
    <property type="entry name" value="Orn/put_carbamltrans"/>
</dbReference>
<dbReference type="Gene3D" id="3.40.50.1370">
    <property type="entry name" value="Aspartate/ornithine carbamoyltransferase"/>
    <property type="match status" value="2"/>
</dbReference>
<name>A0A0S8GM93_UNCW3</name>
<dbReference type="EMBL" id="LJUO01000006">
    <property type="protein sequence ID" value="KPK73602.1"/>
    <property type="molecule type" value="Genomic_DNA"/>
</dbReference>
<dbReference type="InterPro" id="IPR036901">
    <property type="entry name" value="Asp/Orn_carbamoylTrfase_sf"/>
</dbReference>
<keyword evidence="4 6" id="KW-0808">Transferase</keyword>
<evidence type="ECO:0000256" key="4">
    <source>
        <dbReference type="ARBA" id="ARBA00022679"/>
    </source>
</evidence>
<dbReference type="SUPFAM" id="SSF53671">
    <property type="entry name" value="Aspartate/ornithine carbamoyltransferase"/>
    <property type="match status" value="1"/>
</dbReference>
<evidence type="ECO:0000259" key="7">
    <source>
        <dbReference type="Pfam" id="PF00185"/>
    </source>
</evidence>
<evidence type="ECO:0000256" key="6">
    <source>
        <dbReference type="HAMAP-Rule" id="MF_01109"/>
    </source>
</evidence>
<comment type="pathway">
    <text evidence="1">Amino-acid biosynthesis; L-arginine biosynthesis; L-arginine from L-ornithine and carbamoyl phosphate: step 1/3.</text>
</comment>
<feature type="binding site" evidence="6">
    <location>
        <position position="168"/>
    </location>
    <ligand>
        <name>L-ornithine</name>
        <dbReference type="ChEBI" id="CHEBI:46911"/>
    </ligand>
</feature>
<feature type="binding site" evidence="6">
    <location>
        <begin position="264"/>
        <end position="265"/>
    </location>
    <ligand>
        <name>carbamoyl phosphate</name>
        <dbReference type="ChEBI" id="CHEBI:58228"/>
    </ligand>
</feature>
<dbReference type="NCBIfam" id="NF001986">
    <property type="entry name" value="PRK00779.1"/>
    <property type="match status" value="1"/>
</dbReference>
<dbReference type="GO" id="GO:0019240">
    <property type="term" value="P:citrulline biosynthetic process"/>
    <property type="evidence" value="ECO:0007669"/>
    <property type="project" value="TreeGrafter"/>
</dbReference>
<keyword evidence="6" id="KW-0963">Cytoplasm</keyword>
<dbReference type="InterPro" id="IPR006130">
    <property type="entry name" value="Asp/Orn_carbamoylTrfase"/>
</dbReference>
<sequence length="308" mass="34256">MITTGGSMKRDFISIFDLNQKEMYRLFELAQKLKQSQRKGVAHKILRDKTLAMVFEKPSLRTRVTFETGMTQLGGHAIYLAPTDIKLGTRETVPDAAKNLSRWVDLIMARVFAHKTVADLAAYASVPVINGLSDLEHPCQVMCDLLTIIEHKKVLEKTTVAYVGDGNNVCNSLIAASALLGFTLIIATPQGYEPRKAYLAKAGKTSLTNDPYEAVDNADVVYTDVWASMGQEQEAEKRKKVFSPFQVNAGLLKRANKDHVIMHCLPAHRGEEITDDVIDGPHSIVFDQAENRLHIQKAIMVWLSQTSS</sequence>
<dbReference type="PATRIC" id="fig|1703780.3.peg.280"/>
<comment type="similarity">
    <text evidence="2 6">Belongs to the aspartate/ornithine carbamoyltransferase superfamily. OTCase family.</text>
</comment>
<dbReference type="PANTHER" id="PTHR45753">
    <property type="entry name" value="ORNITHINE CARBAMOYLTRANSFERASE, MITOCHONDRIAL"/>
    <property type="match status" value="1"/>
</dbReference>
<feature type="binding site" evidence="6">
    <location>
        <position position="110"/>
    </location>
    <ligand>
        <name>carbamoyl phosphate</name>
        <dbReference type="ChEBI" id="CHEBI:58228"/>
    </ligand>
</feature>
<dbReference type="AlphaFoldDB" id="A0A0S8GM93"/>
<feature type="binding site" evidence="6">
    <location>
        <begin position="228"/>
        <end position="229"/>
    </location>
    <ligand>
        <name>L-ornithine</name>
        <dbReference type="ChEBI" id="CHEBI:46911"/>
    </ligand>
</feature>
<dbReference type="GO" id="GO:0042450">
    <property type="term" value="P:L-arginine biosynthetic process via ornithine"/>
    <property type="evidence" value="ECO:0007669"/>
    <property type="project" value="UniProtKB-UniRule"/>
</dbReference>
<comment type="caution">
    <text evidence="9">The sequence shown here is derived from an EMBL/GenBank/DDBJ whole genome shotgun (WGS) entry which is preliminary data.</text>
</comment>
<dbReference type="Pfam" id="PF00185">
    <property type="entry name" value="OTCace"/>
    <property type="match status" value="1"/>
</dbReference>
<comment type="caution">
    <text evidence="6">Lacks conserved residue(s) required for the propagation of feature annotation.</text>
</comment>
<proteinExistence type="inferred from homology"/>
<reference evidence="9 10" key="1">
    <citation type="journal article" date="2015" name="Microbiome">
        <title>Genomic resolution of linkages in carbon, nitrogen, and sulfur cycling among widespread estuary sediment bacteria.</title>
        <authorList>
            <person name="Baker B.J."/>
            <person name="Lazar C.S."/>
            <person name="Teske A.P."/>
            <person name="Dick G.J."/>
        </authorList>
    </citation>
    <scope>NUCLEOTIDE SEQUENCE [LARGE SCALE GENOMIC DNA]</scope>
    <source>
        <strain evidence="9">SM23_60</strain>
    </source>
</reference>
<accession>A0A0S8GM93</accession>
<comment type="subcellular location">
    <subcellularLocation>
        <location evidence="6">Cytoplasm</location>
    </subcellularLocation>
</comment>
<evidence type="ECO:0000256" key="3">
    <source>
        <dbReference type="ARBA" id="ARBA00013007"/>
    </source>
</evidence>
<feature type="domain" description="Aspartate/ornithine carbamoyltransferase carbamoyl-P binding" evidence="8">
    <location>
        <begin position="10"/>
        <end position="150"/>
    </location>
</feature>
<gene>
    <name evidence="9" type="ORF">AMJ87_01310</name>
</gene>
<feature type="binding site" evidence="6">
    <location>
        <position position="292"/>
    </location>
    <ligand>
        <name>carbamoyl phosphate</name>
        <dbReference type="ChEBI" id="CHEBI:58228"/>
    </ligand>
</feature>
<evidence type="ECO:0000313" key="9">
    <source>
        <dbReference type="EMBL" id="KPK73602.1"/>
    </source>
</evidence>
<dbReference type="PRINTS" id="PR00102">
    <property type="entry name" value="OTCASE"/>
</dbReference>
<comment type="catalytic activity">
    <reaction evidence="5 6">
        <text>carbamoyl phosphate + L-ornithine = L-citrulline + phosphate + H(+)</text>
        <dbReference type="Rhea" id="RHEA:19513"/>
        <dbReference type="ChEBI" id="CHEBI:15378"/>
        <dbReference type="ChEBI" id="CHEBI:43474"/>
        <dbReference type="ChEBI" id="CHEBI:46911"/>
        <dbReference type="ChEBI" id="CHEBI:57743"/>
        <dbReference type="ChEBI" id="CHEBI:58228"/>
        <dbReference type="EC" id="2.1.3.3"/>
    </reaction>
</comment>
<dbReference type="EC" id="2.1.3.3" evidence="3 6"/>
<protein>
    <recommendedName>
        <fullName evidence="3 6">Ornithine carbamoyltransferase</fullName>
        <shortName evidence="6">OTCase</shortName>
        <ecNumber evidence="3 6">2.1.3.3</ecNumber>
    </recommendedName>
</protein>
<dbReference type="PRINTS" id="PR00100">
    <property type="entry name" value="AOTCASE"/>
</dbReference>
<evidence type="ECO:0000256" key="5">
    <source>
        <dbReference type="ARBA" id="ARBA00048772"/>
    </source>
</evidence>
<evidence type="ECO:0000256" key="2">
    <source>
        <dbReference type="ARBA" id="ARBA00007805"/>
    </source>
</evidence>
<dbReference type="GO" id="GO:0016597">
    <property type="term" value="F:amino acid binding"/>
    <property type="evidence" value="ECO:0007669"/>
    <property type="project" value="InterPro"/>
</dbReference>
<dbReference type="InterPro" id="IPR024904">
    <property type="entry name" value="OTCase_ArgI"/>
</dbReference>
<dbReference type="Proteomes" id="UP000051096">
    <property type="component" value="Unassembled WGS sequence"/>
</dbReference>
<feature type="domain" description="Aspartate/ornithine carbamoyltransferase Asp/Orn-binding" evidence="7">
    <location>
        <begin position="157"/>
        <end position="303"/>
    </location>
</feature>
<dbReference type="InterPro" id="IPR006132">
    <property type="entry name" value="Asp/Orn_carbamoyltranf_P-bd"/>
</dbReference>
<dbReference type="GO" id="GO:0004585">
    <property type="term" value="F:ornithine carbamoyltransferase activity"/>
    <property type="evidence" value="ECO:0007669"/>
    <property type="project" value="UniProtKB-UniRule"/>
</dbReference>
<dbReference type="InterPro" id="IPR006131">
    <property type="entry name" value="Asp_carbamoyltransf_Asp/Orn-bd"/>
</dbReference>
<organism evidence="9 10">
    <name type="scientific">candidate division WOR_3 bacterium SM23_60</name>
    <dbReference type="NCBI Taxonomy" id="1703780"/>
    <lineage>
        <taxon>Bacteria</taxon>
        <taxon>Bacteria division WOR-3</taxon>
    </lineage>
</organism>